<keyword evidence="2" id="KW-1133">Transmembrane helix</keyword>
<dbReference type="STRING" id="1149755.A0A2J6QYL2"/>
<protein>
    <submittedName>
        <fullName evidence="3">Uncharacterized protein</fullName>
    </submittedName>
</protein>
<proteinExistence type="predicted"/>
<feature type="transmembrane region" description="Helical" evidence="2">
    <location>
        <begin position="134"/>
        <end position="164"/>
    </location>
</feature>
<feature type="transmembrane region" description="Helical" evidence="2">
    <location>
        <begin position="184"/>
        <end position="202"/>
    </location>
</feature>
<sequence>MFHAFGNVGSNIPALDDIQSGKFDSNGWSGPGQRRNSKARRDSDVQVMSLYRSRTMEPIQEPKKTAAIDEKKALDGSEGILTPQTEQTEEILTLTTHDPSVPYENGYQFPPKHTKKQAFTIAMKGSWKFVTTPFGFILTLYALNIVAWGGMLFLILIHATPAMAHPSYNNWNSGAKKWLEIDAQILNGLFCVTGLGLIPWRFRDLWYLIQWRYRKDDSALRKLAGIHRNWFRLQGSETVDVHYHPGQDPIPEGVNESVLALPIELSPDPPLTGERASPSKYWLLDFVIWGFVWNTFLQIVLCGLMWGFGRRRRSGAAVGLMISLACIVASAAGWVIYKEGKRVKKVEGVPVSEEDMKILKEMREKERESGNANSV</sequence>
<evidence type="ECO:0000313" key="4">
    <source>
        <dbReference type="Proteomes" id="UP000235786"/>
    </source>
</evidence>
<dbReference type="OrthoDB" id="6407410at2759"/>
<dbReference type="EMBL" id="KZ613963">
    <property type="protein sequence ID" value="PMD31355.1"/>
    <property type="molecule type" value="Genomic_DNA"/>
</dbReference>
<dbReference type="Proteomes" id="UP000235786">
    <property type="component" value="Unassembled WGS sequence"/>
</dbReference>
<accession>A0A2J6QYL2</accession>
<organism evidence="3 4">
    <name type="scientific">Hyaloscypha variabilis (strain UAMH 11265 / GT02V1 / F)</name>
    <name type="common">Meliniomyces variabilis</name>
    <dbReference type="NCBI Taxonomy" id="1149755"/>
    <lineage>
        <taxon>Eukaryota</taxon>
        <taxon>Fungi</taxon>
        <taxon>Dikarya</taxon>
        <taxon>Ascomycota</taxon>
        <taxon>Pezizomycotina</taxon>
        <taxon>Leotiomycetes</taxon>
        <taxon>Helotiales</taxon>
        <taxon>Hyaloscyphaceae</taxon>
        <taxon>Hyaloscypha</taxon>
        <taxon>Hyaloscypha variabilis</taxon>
    </lineage>
</organism>
<reference evidence="3 4" key="1">
    <citation type="submission" date="2016-04" db="EMBL/GenBank/DDBJ databases">
        <title>A degradative enzymes factory behind the ericoid mycorrhizal symbiosis.</title>
        <authorList>
            <consortium name="DOE Joint Genome Institute"/>
            <person name="Martino E."/>
            <person name="Morin E."/>
            <person name="Grelet G."/>
            <person name="Kuo A."/>
            <person name="Kohler A."/>
            <person name="Daghino S."/>
            <person name="Barry K."/>
            <person name="Choi C."/>
            <person name="Cichocki N."/>
            <person name="Clum A."/>
            <person name="Copeland A."/>
            <person name="Hainaut M."/>
            <person name="Haridas S."/>
            <person name="Labutti K."/>
            <person name="Lindquist E."/>
            <person name="Lipzen A."/>
            <person name="Khouja H.-R."/>
            <person name="Murat C."/>
            <person name="Ohm R."/>
            <person name="Olson A."/>
            <person name="Spatafora J."/>
            <person name="Veneault-Fourrey C."/>
            <person name="Henrissat B."/>
            <person name="Grigoriev I."/>
            <person name="Martin F."/>
            <person name="Perotto S."/>
        </authorList>
    </citation>
    <scope>NUCLEOTIDE SEQUENCE [LARGE SCALE GENOMIC DNA]</scope>
    <source>
        <strain evidence="3 4">F</strain>
    </source>
</reference>
<feature type="transmembrane region" description="Helical" evidence="2">
    <location>
        <begin position="314"/>
        <end position="337"/>
    </location>
</feature>
<dbReference type="InterPro" id="IPR021369">
    <property type="entry name" value="DUF2985"/>
</dbReference>
<dbReference type="PANTHER" id="PTHR35872:SF1">
    <property type="entry name" value="ALPHA-L-RHAMNOSIDASE C"/>
    <property type="match status" value="1"/>
</dbReference>
<dbReference type="Pfam" id="PF11204">
    <property type="entry name" value="DUF2985"/>
    <property type="match status" value="1"/>
</dbReference>
<gene>
    <name evidence="3" type="ORF">L207DRAFT_442415</name>
</gene>
<evidence type="ECO:0000256" key="1">
    <source>
        <dbReference type="SAM" id="MobiDB-lite"/>
    </source>
</evidence>
<dbReference type="AlphaFoldDB" id="A0A2J6QYL2"/>
<evidence type="ECO:0000256" key="2">
    <source>
        <dbReference type="SAM" id="Phobius"/>
    </source>
</evidence>
<dbReference type="PANTHER" id="PTHR35872">
    <property type="entry name" value="INTEGRAL MEMBRANE PROTEIN (AFU_ORTHOLOGUE AFUA_5G07110)"/>
    <property type="match status" value="1"/>
</dbReference>
<feature type="transmembrane region" description="Helical" evidence="2">
    <location>
        <begin position="282"/>
        <end position="308"/>
    </location>
</feature>
<keyword evidence="2" id="KW-0812">Transmembrane</keyword>
<feature type="region of interest" description="Disordered" evidence="1">
    <location>
        <begin position="13"/>
        <end position="44"/>
    </location>
</feature>
<evidence type="ECO:0000313" key="3">
    <source>
        <dbReference type="EMBL" id="PMD31355.1"/>
    </source>
</evidence>
<keyword evidence="2" id="KW-0472">Membrane</keyword>
<name>A0A2J6QYL2_HYAVF</name>
<keyword evidence="4" id="KW-1185">Reference proteome</keyword>